<protein>
    <submittedName>
        <fullName evidence="1">Uncharacterized protein</fullName>
    </submittedName>
</protein>
<proteinExistence type="predicted"/>
<dbReference type="Proteomes" id="UP000595437">
    <property type="component" value="Chromosome 13"/>
</dbReference>
<dbReference type="AlphaFoldDB" id="A0A7T8GUY4"/>
<sequence>MSTAEPASYRLVCILLSLSKVIETIVKSYLKGHQPKTDTFSYTHFGFKRSCATTAALANAHTK</sequence>
<evidence type="ECO:0000313" key="1">
    <source>
        <dbReference type="EMBL" id="QQP38283.1"/>
    </source>
</evidence>
<evidence type="ECO:0000313" key="2">
    <source>
        <dbReference type="Proteomes" id="UP000595437"/>
    </source>
</evidence>
<reference evidence="2" key="1">
    <citation type="submission" date="2021-01" db="EMBL/GenBank/DDBJ databases">
        <title>Caligus Genome Assembly.</title>
        <authorList>
            <person name="Gallardo-Escarate C."/>
        </authorList>
    </citation>
    <scope>NUCLEOTIDE SEQUENCE [LARGE SCALE GENOMIC DNA]</scope>
</reference>
<gene>
    <name evidence="1" type="ORF">FKW44_018820</name>
</gene>
<dbReference type="OrthoDB" id="7763192at2759"/>
<name>A0A7T8GUY4_CALRO</name>
<keyword evidence="2" id="KW-1185">Reference proteome</keyword>
<accession>A0A7T8GUY4</accession>
<dbReference type="EMBL" id="CP045902">
    <property type="protein sequence ID" value="QQP38283.1"/>
    <property type="molecule type" value="Genomic_DNA"/>
</dbReference>
<organism evidence="1 2">
    <name type="scientific">Caligus rogercresseyi</name>
    <name type="common">Sea louse</name>
    <dbReference type="NCBI Taxonomy" id="217165"/>
    <lineage>
        <taxon>Eukaryota</taxon>
        <taxon>Metazoa</taxon>
        <taxon>Ecdysozoa</taxon>
        <taxon>Arthropoda</taxon>
        <taxon>Crustacea</taxon>
        <taxon>Multicrustacea</taxon>
        <taxon>Hexanauplia</taxon>
        <taxon>Copepoda</taxon>
        <taxon>Siphonostomatoida</taxon>
        <taxon>Caligidae</taxon>
        <taxon>Caligus</taxon>
    </lineage>
</organism>